<evidence type="ECO:0000256" key="1">
    <source>
        <dbReference type="SAM" id="MobiDB-lite"/>
    </source>
</evidence>
<gene>
    <name evidence="3" type="ORF">ONE63_007273</name>
</gene>
<keyword evidence="2" id="KW-0732">Signal</keyword>
<sequence>MQSFYIVLVVALVALAQVECRPGDAPAKAETPAPNNGAGGAVPPATQQGSGFGNPLDAVKQLTDKVLEPVQGIVDKLNPLPVKKLLPWPLGK</sequence>
<evidence type="ECO:0008006" key="5">
    <source>
        <dbReference type="Google" id="ProtNLM"/>
    </source>
</evidence>
<organism evidence="3 4">
    <name type="scientific">Megalurothrips usitatus</name>
    <name type="common">bean blossom thrips</name>
    <dbReference type="NCBI Taxonomy" id="439358"/>
    <lineage>
        <taxon>Eukaryota</taxon>
        <taxon>Metazoa</taxon>
        <taxon>Ecdysozoa</taxon>
        <taxon>Arthropoda</taxon>
        <taxon>Hexapoda</taxon>
        <taxon>Insecta</taxon>
        <taxon>Pterygota</taxon>
        <taxon>Neoptera</taxon>
        <taxon>Paraneoptera</taxon>
        <taxon>Thysanoptera</taxon>
        <taxon>Terebrantia</taxon>
        <taxon>Thripoidea</taxon>
        <taxon>Thripidae</taxon>
        <taxon>Megalurothrips</taxon>
    </lineage>
</organism>
<evidence type="ECO:0000313" key="4">
    <source>
        <dbReference type="Proteomes" id="UP001075354"/>
    </source>
</evidence>
<feature type="signal peptide" evidence="2">
    <location>
        <begin position="1"/>
        <end position="20"/>
    </location>
</feature>
<feature type="region of interest" description="Disordered" evidence="1">
    <location>
        <begin position="23"/>
        <end position="56"/>
    </location>
</feature>
<dbReference type="AlphaFoldDB" id="A0AAV7XVM7"/>
<accession>A0AAV7XVM7</accession>
<evidence type="ECO:0000256" key="2">
    <source>
        <dbReference type="SAM" id="SignalP"/>
    </source>
</evidence>
<dbReference type="Proteomes" id="UP001075354">
    <property type="component" value="Chromosome 4"/>
</dbReference>
<proteinExistence type="predicted"/>
<name>A0AAV7XVM7_9NEOP</name>
<keyword evidence="4" id="KW-1185">Reference proteome</keyword>
<protein>
    <recommendedName>
        <fullName evidence="5">Secreted protein</fullName>
    </recommendedName>
</protein>
<reference evidence="3" key="1">
    <citation type="submission" date="2022-12" db="EMBL/GenBank/DDBJ databases">
        <title>Chromosome-level genome assembly of the bean flower thrips Megalurothrips usitatus.</title>
        <authorList>
            <person name="Ma L."/>
            <person name="Liu Q."/>
            <person name="Li H."/>
            <person name="Cai W."/>
        </authorList>
    </citation>
    <scope>NUCLEOTIDE SEQUENCE</scope>
    <source>
        <strain evidence="3">Cailab_2022a</strain>
    </source>
</reference>
<evidence type="ECO:0000313" key="3">
    <source>
        <dbReference type="EMBL" id="KAJ1528904.1"/>
    </source>
</evidence>
<dbReference type="EMBL" id="JAPTSV010000004">
    <property type="protein sequence ID" value="KAJ1528904.1"/>
    <property type="molecule type" value="Genomic_DNA"/>
</dbReference>
<feature type="chain" id="PRO_5043742635" description="Secreted protein" evidence="2">
    <location>
        <begin position="21"/>
        <end position="92"/>
    </location>
</feature>
<comment type="caution">
    <text evidence="3">The sequence shown here is derived from an EMBL/GenBank/DDBJ whole genome shotgun (WGS) entry which is preliminary data.</text>
</comment>